<dbReference type="GO" id="GO:0005739">
    <property type="term" value="C:mitochondrion"/>
    <property type="evidence" value="ECO:0007669"/>
    <property type="project" value="TreeGrafter"/>
</dbReference>
<proteinExistence type="predicted"/>
<dbReference type="PANTHER" id="PTHR22966:SF61">
    <property type="entry name" value="2-AMINOETHANETHIOL DIOXYGENASE"/>
    <property type="match status" value="1"/>
</dbReference>
<sequence>MFLRRQDSRQEEDFARPQDIMAPLIQQIGRLAVRTFKRDSQHTPVTFNSLYDQLYSLVNRITPEELNLDVKLLTDRGPYDASRDGAPVTYMQLYEDNDVTICVFILKRGVRLPLHDHPGMFGILKVIHGVVSVQSYSHFTSESLDSKLQSLLNAKTLNGVFPATKHPKVKISTSDPACRLSPDTQNMHEIFSEDGPAAFLDILSPPYGTDKRLGIERDCHYYQELEPFRVSSAPSNDMTLLISIPSPSDFWCDQADYEGPVIDSGPGEQDQS</sequence>
<dbReference type="InterPro" id="IPR011051">
    <property type="entry name" value="RmlC_Cupin_sf"/>
</dbReference>
<evidence type="ECO:0000313" key="4">
    <source>
        <dbReference type="EMBL" id="KAK7079240.1"/>
    </source>
</evidence>
<reference evidence="4 5" key="1">
    <citation type="submission" date="2023-11" db="EMBL/GenBank/DDBJ databases">
        <title>Halocaridina rubra genome assembly.</title>
        <authorList>
            <person name="Smith C."/>
        </authorList>
    </citation>
    <scope>NUCLEOTIDE SEQUENCE [LARGE SCALE GENOMIC DNA]</scope>
    <source>
        <strain evidence="4">EP-1</strain>
        <tissue evidence="4">Whole</tissue>
    </source>
</reference>
<evidence type="ECO:0000256" key="1">
    <source>
        <dbReference type="ARBA" id="ARBA00022723"/>
    </source>
</evidence>
<evidence type="ECO:0000256" key="2">
    <source>
        <dbReference type="ARBA" id="ARBA00023002"/>
    </source>
</evidence>
<keyword evidence="5" id="KW-1185">Reference proteome</keyword>
<dbReference type="SUPFAM" id="SSF51182">
    <property type="entry name" value="RmlC-like cupins"/>
    <property type="match status" value="1"/>
</dbReference>
<comment type="caution">
    <text evidence="4">The sequence shown here is derived from an EMBL/GenBank/DDBJ whole genome shotgun (WGS) entry which is preliminary data.</text>
</comment>
<dbReference type="AlphaFoldDB" id="A0AAN9ABH0"/>
<keyword evidence="3" id="KW-0408">Iron</keyword>
<organism evidence="4 5">
    <name type="scientific">Halocaridina rubra</name>
    <name type="common">Hawaiian red shrimp</name>
    <dbReference type="NCBI Taxonomy" id="373956"/>
    <lineage>
        <taxon>Eukaryota</taxon>
        <taxon>Metazoa</taxon>
        <taxon>Ecdysozoa</taxon>
        <taxon>Arthropoda</taxon>
        <taxon>Crustacea</taxon>
        <taxon>Multicrustacea</taxon>
        <taxon>Malacostraca</taxon>
        <taxon>Eumalacostraca</taxon>
        <taxon>Eucarida</taxon>
        <taxon>Decapoda</taxon>
        <taxon>Pleocyemata</taxon>
        <taxon>Caridea</taxon>
        <taxon>Atyoidea</taxon>
        <taxon>Atyidae</taxon>
        <taxon>Halocaridina</taxon>
    </lineage>
</organism>
<dbReference type="GO" id="GO:0046872">
    <property type="term" value="F:metal ion binding"/>
    <property type="evidence" value="ECO:0007669"/>
    <property type="project" value="UniProtKB-KW"/>
</dbReference>
<name>A0AAN9ABH0_HALRR</name>
<keyword evidence="1" id="KW-0479">Metal-binding</keyword>
<dbReference type="InterPro" id="IPR014710">
    <property type="entry name" value="RmlC-like_jellyroll"/>
</dbReference>
<evidence type="ECO:0000313" key="5">
    <source>
        <dbReference type="Proteomes" id="UP001381693"/>
    </source>
</evidence>
<dbReference type="GO" id="GO:0016702">
    <property type="term" value="F:oxidoreductase activity, acting on single donors with incorporation of molecular oxygen, incorporation of two atoms of oxygen"/>
    <property type="evidence" value="ECO:0007669"/>
    <property type="project" value="InterPro"/>
</dbReference>
<accession>A0AAN9ABH0</accession>
<evidence type="ECO:0000256" key="3">
    <source>
        <dbReference type="ARBA" id="ARBA00023004"/>
    </source>
</evidence>
<evidence type="ECO:0008006" key="6">
    <source>
        <dbReference type="Google" id="ProtNLM"/>
    </source>
</evidence>
<dbReference type="InterPro" id="IPR012864">
    <property type="entry name" value="PCO/ADO"/>
</dbReference>
<protein>
    <recommendedName>
        <fullName evidence="6">2-aminoethanethiol dioxygenase</fullName>
    </recommendedName>
</protein>
<gene>
    <name evidence="4" type="ORF">SK128_006067</name>
</gene>
<dbReference type="PANTHER" id="PTHR22966">
    <property type="entry name" value="2-AMINOETHANETHIOL DIOXYGENASE"/>
    <property type="match status" value="1"/>
</dbReference>
<dbReference type="Pfam" id="PF07847">
    <property type="entry name" value="PCO_ADO"/>
    <property type="match status" value="1"/>
</dbReference>
<keyword evidence="2" id="KW-0560">Oxidoreductase</keyword>
<dbReference type="Gene3D" id="2.60.120.10">
    <property type="entry name" value="Jelly Rolls"/>
    <property type="match status" value="1"/>
</dbReference>
<dbReference type="CDD" id="cd20289">
    <property type="entry name" value="cupin_ADO"/>
    <property type="match status" value="1"/>
</dbReference>
<dbReference type="Proteomes" id="UP001381693">
    <property type="component" value="Unassembled WGS sequence"/>
</dbReference>
<dbReference type="EMBL" id="JAXCGZ010007558">
    <property type="protein sequence ID" value="KAK7079240.1"/>
    <property type="molecule type" value="Genomic_DNA"/>
</dbReference>